<feature type="transmembrane region" description="Helical" evidence="7">
    <location>
        <begin position="54"/>
        <end position="72"/>
    </location>
</feature>
<feature type="domain" description="DUF4131" evidence="9">
    <location>
        <begin position="76"/>
        <end position="228"/>
    </location>
</feature>
<evidence type="ECO:0000256" key="6">
    <source>
        <dbReference type="SAM" id="MobiDB-lite"/>
    </source>
</evidence>
<evidence type="ECO:0000313" key="11">
    <source>
        <dbReference type="Proteomes" id="UP000263993"/>
    </source>
</evidence>
<keyword evidence="3 7" id="KW-0812">Transmembrane</keyword>
<evidence type="ECO:0000256" key="2">
    <source>
        <dbReference type="ARBA" id="ARBA00022475"/>
    </source>
</evidence>
<feature type="transmembrane region" description="Helical" evidence="7">
    <location>
        <begin position="304"/>
        <end position="329"/>
    </location>
</feature>
<dbReference type="RefSeq" id="WP_115518742.1">
    <property type="nucleotide sequence ID" value="NZ_QRGO01000003.1"/>
</dbReference>
<feature type="transmembrane region" description="Helical" evidence="7">
    <location>
        <begin position="102"/>
        <end position="123"/>
    </location>
</feature>
<comment type="subcellular location">
    <subcellularLocation>
        <location evidence="1">Cell membrane</location>
        <topology evidence="1">Multi-pass membrane protein</topology>
    </subcellularLocation>
</comment>
<dbReference type="Pfam" id="PF13567">
    <property type="entry name" value="DUF4131"/>
    <property type="match status" value="1"/>
</dbReference>
<dbReference type="InterPro" id="IPR052159">
    <property type="entry name" value="Competence_DNA_uptake"/>
</dbReference>
<sequence length="755" mass="79958">MAPSPENRAKAVVAGVAAAGRRAGVWPAGLDAFNVQAGKHLAAWVTAEVAPGRLLPWLPVAFGCGIAVYFAADREPMWWAATAAALAALAMTFAARKHPVGFPLALGVAALAAGFAIATLHSARIAHPILRSATWTAEVSGFVEVREERARSDRIVVRVQKFEAPRITEKPERVRVSVRKSTAPAVGAFVAFKAYLAPPLEPLRPGGYDFARDLYFQQIGASGYVLGRIRNEAAPVARGLWLSYATFFDALRDSMDNRIRAILPGDRGSIASALITGTRDAISQPVNDAMYVSSLAHVLSISGYHMAVVAGMVFFTIRAVLAIFPALALRRPIKKWAALGALGAATFYLMLSGAEVATQRSYIMVAIVLVGVMADRPAITFRTLTVAALVVMALTPQAVVHPSFQMSFAATLALVAGYQISLRWQAGAESPLAARIALWGGREIAALILASLVAGLATTPFAAYHFHRIAPYGVIANLLAMPVVSVLVMPMGVAGALTMPFGFDAVFWKLMGLGLDWMIAVALWVTQLPGAVGPMPAFGIAPLLLVTLGLLLLCLLRSPLRWSGAACVALSAIWALATPQPDVLMASDGQTAAVRGAAGRWVILQRGRDGFAIKEWLAADGDMRSADHASLKDGVRCDAMGCTAILRDGRVVAFAASVDAFAEDCARAAVVLSSRTAPGQCDARLIDRAAWRRHGAAALYRNGDGFDIEVARPPTQDRPWARARTVLAAGEAGSTGARRPQRDATPPTEDLEAGD</sequence>
<organism evidence="10 11">
    <name type="scientific">Undibacter mobilis</name>
    <dbReference type="NCBI Taxonomy" id="2292256"/>
    <lineage>
        <taxon>Bacteria</taxon>
        <taxon>Pseudomonadati</taxon>
        <taxon>Pseudomonadota</taxon>
        <taxon>Alphaproteobacteria</taxon>
        <taxon>Hyphomicrobiales</taxon>
        <taxon>Nitrobacteraceae</taxon>
        <taxon>Undibacter</taxon>
    </lineage>
</organism>
<protein>
    <submittedName>
        <fullName evidence="10">ComEC family competence protein</fullName>
    </submittedName>
</protein>
<name>A0A371B144_9BRAD</name>
<dbReference type="Pfam" id="PF03772">
    <property type="entry name" value="Competence"/>
    <property type="match status" value="1"/>
</dbReference>
<keyword evidence="2" id="KW-1003">Cell membrane</keyword>
<dbReference type="GO" id="GO:0005886">
    <property type="term" value="C:plasma membrane"/>
    <property type="evidence" value="ECO:0007669"/>
    <property type="project" value="UniProtKB-SubCell"/>
</dbReference>
<keyword evidence="11" id="KW-1185">Reference proteome</keyword>
<accession>A0A371B144</accession>
<feature type="transmembrane region" description="Helical" evidence="7">
    <location>
        <begin position="506"/>
        <end position="525"/>
    </location>
</feature>
<gene>
    <name evidence="10" type="ORF">DXH78_18505</name>
</gene>
<keyword evidence="5 7" id="KW-0472">Membrane</keyword>
<dbReference type="PANTHER" id="PTHR30619">
    <property type="entry name" value="DNA INTERNALIZATION/COMPETENCE PROTEIN COMEC/REC2"/>
    <property type="match status" value="1"/>
</dbReference>
<feature type="domain" description="ComEC/Rec2-related protein" evidence="8">
    <location>
        <begin position="274"/>
        <end position="558"/>
    </location>
</feature>
<dbReference type="InterPro" id="IPR004477">
    <property type="entry name" value="ComEC_N"/>
</dbReference>
<dbReference type="Proteomes" id="UP000263993">
    <property type="component" value="Unassembled WGS sequence"/>
</dbReference>
<evidence type="ECO:0000256" key="7">
    <source>
        <dbReference type="SAM" id="Phobius"/>
    </source>
</evidence>
<reference evidence="11" key="1">
    <citation type="submission" date="2018-08" db="EMBL/GenBank/DDBJ databases">
        <authorList>
            <person name="Kim S.-J."/>
            <person name="Jung G.-Y."/>
        </authorList>
    </citation>
    <scope>NUCLEOTIDE SEQUENCE [LARGE SCALE GENOMIC DNA]</scope>
    <source>
        <strain evidence="11">GY_H</strain>
    </source>
</reference>
<proteinExistence type="predicted"/>
<dbReference type="EMBL" id="QRGO01000003">
    <property type="protein sequence ID" value="RDV01224.1"/>
    <property type="molecule type" value="Genomic_DNA"/>
</dbReference>
<evidence type="ECO:0000259" key="9">
    <source>
        <dbReference type="Pfam" id="PF13567"/>
    </source>
</evidence>
<comment type="caution">
    <text evidence="10">The sequence shown here is derived from an EMBL/GenBank/DDBJ whole genome shotgun (WGS) entry which is preliminary data.</text>
</comment>
<feature type="transmembrane region" description="Helical" evidence="7">
    <location>
        <begin position="444"/>
        <end position="466"/>
    </location>
</feature>
<dbReference type="AlphaFoldDB" id="A0A371B144"/>
<feature type="transmembrane region" description="Helical" evidence="7">
    <location>
        <begin position="381"/>
        <end position="400"/>
    </location>
</feature>
<evidence type="ECO:0000256" key="1">
    <source>
        <dbReference type="ARBA" id="ARBA00004651"/>
    </source>
</evidence>
<dbReference type="OrthoDB" id="9790149at2"/>
<feature type="transmembrane region" description="Helical" evidence="7">
    <location>
        <begin position="537"/>
        <end position="556"/>
    </location>
</feature>
<evidence type="ECO:0000256" key="4">
    <source>
        <dbReference type="ARBA" id="ARBA00022989"/>
    </source>
</evidence>
<evidence type="ECO:0000256" key="5">
    <source>
        <dbReference type="ARBA" id="ARBA00023136"/>
    </source>
</evidence>
<dbReference type="NCBIfam" id="TIGR00360">
    <property type="entry name" value="ComEC_N-term"/>
    <property type="match status" value="1"/>
</dbReference>
<keyword evidence="4 7" id="KW-1133">Transmembrane helix</keyword>
<feature type="region of interest" description="Disordered" evidence="6">
    <location>
        <begin position="726"/>
        <end position="755"/>
    </location>
</feature>
<evidence type="ECO:0000259" key="8">
    <source>
        <dbReference type="Pfam" id="PF03772"/>
    </source>
</evidence>
<dbReference type="PANTHER" id="PTHR30619:SF1">
    <property type="entry name" value="RECOMBINATION PROTEIN 2"/>
    <property type="match status" value="1"/>
</dbReference>
<feature type="transmembrane region" description="Helical" evidence="7">
    <location>
        <begin position="336"/>
        <end position="351"/>
    </location>
</feature>
<dbReference type="InterPro" id="IPR025405">
    <property type="entry name" value="DUF4131"/>
</dbReference>
<evidence type="ECO:0000256" key="3">
    <source>
        <dbReference type="ARBA" id="ARBA00022692"/>
    </source>
</evidence>
<feature type="transmembrane region" description="Helical" evidence="7">
    <location>
        <begin position="472"/>
        <end position="494"/>
    </location>
</feature>
<feature type="transmembrane region" description="Helical" evidence="7">
    <location>
        <begin position="78"/>
        <end position="95"/>
    </location>
</feature>
<evidence type="ECO:0000313" key="10">
    <source>
        <dbReference type="EMBL" id="RDV01224.1"/>
    </source>
</evidence>